<reference evidence="4 5" key="1">
    <citation type="submission" date="2020-08" db="EMBL/GenBank/DDBJ databases">
        <title>Whole genome shotgun sequence of Actinocatenispora thailandica NBRC 105041.</title>
        <authorList>
            <person name="Komaki H."/>
            <person name="Tamura T."/>
        </authorList>
    </citation>
    <scope>NUCLEOTIDE SEQUENCE [LARGE SCALE GENOMIC DNA]</scope>
    <source>
        <strain evidence="4 5">NBRC 105041</strain>
    </source>
</reference>
<dbReference type="Gene3D" id="3.50.50.60">
    <property type="entry name" value="FAD/NAD(P)-binding domain"/>
    <property type="match status" value="1"/>
</dbReference>
<evidence type="ECO:0000313" key="5">
    <source>
        <dbReference type="Proteomes" id="UP000611640"/>
    </source>
</evidence>
<gene>
    <name evidence="4" type="ORF">Athai_06330</name>
</gene>
<evidence type="ECO:0000256" key="2">
    <source>
        <dbReference type="ARBA" id="ARBA00023033"/>
    </source>
</evidence>
<dbReference type="InterPro" id="IPR050816">
    <property type="entry name" value="Flavin-dep_Halogenase_NPB"/>
</dbReference>
<evidence type="ECO:0000256" key="1">
    <source>
        <dbReference type="ARBA" id="ARBA00023002"/>
    </source>
</evidence>
<dbReference type="Proteomes" id="UP000611640">
    <property type="component" value="Chromosome"/>
</dbReference>
<dbReference type="InterPro" id="IPR006905">
    <property type="entry name" value="Flavin_halogenase"/>
</dbReference>
<evidence type="ECO:0008006" key="6">
    <source>
        <dbReference type="Google" id="ProtNLM"/>
    </source>
</evidence>
<dbReference type="PANTHER" id="PTHR43747">
    <property type="entry name" value="FAD-BINDING PROTEIN"/>
    <property type="match status" value="1"/>
</dbReference>
<keyword evidence="1" id="KW-0560">Oxidoreductase</keyword>
<dbReference type="Gene3D" id="3.30.9.100">
    <property type="match status" value="1"/>
</dbReference>
<keyword evidence="2" id="KW-0503">Monooxygenase</keyword>
<sequence length="603" mass="67119">MSREIGTHYDVIIMGGGPGGSTLGAQLARTTDLSVAIFDKVKFPREHIGESLAHPSTSAMQEIGILDKVANADFTVKKFGGIFYWDGTEPTAGFFDHAHWAEDGESRFAFHVNREDLDDLLLRHAEELGVHVFEETSVQGYTPLPGGCEVRLAGGRTVHGTFFVDASGRRNSITSPQKRQHLSAYRNIAVWQHYTGCRHGYSIDRDWNIFHAESKSPIVCSAFEDGWAWFIPVPKRIDGRWVVTHSIGIVTVPEVLREEGKDFTDPDVFRKTIDRIPLIRDLATDGTPIRRKMSTATNYSMINDEFVDFDDKWLLVGDAAYFVDPLFSSGVAFAMHHALSAATLIRTAVDPNVPEQYKRDVWTDYDREWHAIAETYSLSIDQWYHAIGENHPQSVYWKSRGNTVDLGVREETFEILLSTAMDAELLRTMTKHSYAAEDLDPDGPYVRALGLADPGDPGDDDVVRIVDGATMRESLGLDLPGFKGNLPPVSFEIPAEYRDAVARYWRDPVANGDVLPSPVANPEVCHRFSVPGADREVRSFPDQDGGVVVWKALSSGPRSYRELRGELNEIQLNFIKLLKRAGVVEVVAAGSKPVESVAMPTVD</sequence>
<dbReference type="Pfam" id="PF04820">
    <property type="entry name" value="Trp_halogenase"/>
    <property type="match status" value="1"/>
</dbReference>
<protein>
    <recommendedName>
        <fullName evidence="6">Halogenase</fullName>
    </recommendedName>
</protein>
<dbReference type="RefSeq" id="WP_203960069.1">
    <property type="nucleotide sequence ID" value="NZ_AP023355.1"/>
</dbReference>
<dbReference type="InterPro" id="IPR036188">
    <property type="entry name" value="FAD/NAD-bd_sf"/>
</dbReference>
<proteinExistence type="inferred from homology"/>
<accession>A0A7R7DK06</accession>
<dbReference type="SUPFAM" id="SSF51905">
    <property type="entry name" value="FAD/NAD(P)-binding domain"/>
    <property type="match status" value="1"/>
</dbReference>
<dbReference type="EMBL" id="AP023355">
    <property type="protein sequence ID" value="BCJ33130.1"/>
    <property type="molecule type" value="Genomic_DNA"/>
</dbReference>
<dbReference type="GO" id="GO:0004497">
    <property type="term" value="F:monooxygenase activity"/>
    <property type="evidence" value="ECO:0007669"/>
    <property type="project" value="UniProtKB-KW"/>
</dbReference>
<dbReference type="KEGG" id="atl:Athai_06330"/>
<comment type="similarity">
    <text evidence="3">Belongs to the flavin-dependent halogenase family. Bacterial tryptophan halogenase subfamily.</text>
</comment>
<dbReference type="AlphaFoldDB" id="A0A7R7DK06"/>
<keyword evidence="5" id="KW-1185">Reference proteome</keyword>
<name>A0A7R7DK06_9ACTN</name>
<evidence type="ECO:0000256" key="3">
    <source>
        <dbReference type="ARBA" id="ARBA00038396"/>
    </source>
</evidence>
<organism evidence="4 5">
    <name type="scientific">Actinocatenispora thailandica</name>
    <dbReference type="NCBI Taxonomy" id="227318"/>
    <lineage>
        <taxon>Bacteria</taxon>
        <taxon>Bacillati</taxon>
        <taxon>Actinomycetota</taxon>
        <taxon>Actinomycetes</taxon>
        <taxon>Micromonosporales</taxon>
        <taxon>Micromonosporaceae</taxon>
        <taxon>Actinocatenispora</taxon>
    </lineage>
</organism>
<evidence type="ECO:0000313" key="4">
    <source>
        <dbReference type="EMBL" id="BCJ33130.1"/>
    </source>
</evidence>
<dbReference type="PANTHER" id="PTHR43747:SF5">
    <property type="entry name" value="FAD-BINDING DOMAIN-CONTAINING PROTEIN"/>
    <property type="match status" value="1"/>
</dbReference>